<evidence type="ECO:0000313" key="3">
    <source>
        <dbReference type="Proteomes" id="UP000521943"/>
    </source>
</evidence>
<accession>A0A8H6HJ16</accession>
<keyword evidence="3" id="KW-1185">Reference proteome</keyword>
<name>A0A8H6HJ16_9AGAR</name>
<proteinExistence type="predicted"/>
<organism evidence="2 3">
    <name type="scientific">Ephemerocybe angulata</name>
    <dbReference type="NCBI Taxonomy" id="980116"/>
    <lineage>
        <taxon>Eukaryota</taxon>
        <taxon>Fungi</taxon>
        <taxon>Dikarya</taxon>
        <taxon>Basidiomycota</taxon>
        <taxon>Agaricomycotina</taxon>
        <taxon>Agaricomycetes</taxon>
        <taxon>Agaricomycetidae</taxon>
        <taxon>Agaricales</taxon>
        <taxon>Agaricineae</taxon>
        <taxon>Psathyrellaceae</taxon>
        <taxon>Ephemerocybe</taxon>
    </lineage>
</organism>
<comment type="caution">
    <text evidence="2">The sequence shown here is derived from an EMBL/GenBank/DDBJ whole genome shotgun (WGS) entry which is preliminary data.</text>
</comment>
<evidence type="ECO:0000256" key="1">
    <source>
        <dbReference type="SAM" id="MobiDB-lite"/>
    </source>
</evidence>
<gene>
    <name evidence="2" type="ORF">DFP72DRAFT_589929</name>
</gene>
<sequence>MGELGMNGRRMMSPIPLVMFRESTSRRSEARQDLVYIYAHCIRTLVPTPEVNKNKYQQVRKKSISPLHMAELQPRLNPQLITDLTHPLLILDPLLRIIHTPLPHLVTNAQIQLPCSRTPHFHIVHRLLQHLRLHNPYPPQLRNKIRPNPYLVDTRFPIQSLLQQLCCPHPHTPPEILLAPGRKLMPHPRRDIRDRPCTGGGDDTMRAVIEGDGEGDLGVDF</sequence>
<evidence type="ECO:0000313" key="2">
    <source>
        <dbReference type="EMBL" id="KAF6747644.1"/>
    </source>
</evidence>
<dbReference type="AlphaFoldDB" id="A0A8H6HJ16"/>
<feature type="region of interest" description="Disordered" evidence="1">
    <location>
        <begin position="179"/>
        <end position="203"/>
    </location>
</feature>
<reference evidence="2 3" key="1">
    <citation type="submission" date="2020-07" db="EMBL/GenBank/DDBJ databases">
        <title>Comparative genomics of pyrophilous fungi reveals a link between fire events and developmental genes.</title>
        <authorList>
            <consortium name="DOE Joint Genome Institute"/>
            <person name="Steindorff A.S."/>
            <person name="Carver A."/>
            <person name="Calhoun S."/>
            <person name="Stillman K."/>
            <person name="Liu H."/>
            <person name="Lipzen A."/>
            <person name="Pangilinan J."/>
            <person name="Labutti K."/>
            <person name="Bruns T.D."/>
            <person name="Grigoriev I.V."/>
        </authorList>
    </citation>
    <scope>NUCLEOTIDE SEQUENCE [LARGE SCALE GENOMIC DNA]</scope>
    <source>
        <strain evidence="2 3">CBS 144469</strain>
    </source>
</reference>
<dbReference type="Proteomes" id="UP000521943">
    <property type="component" value="Unassembled WGS sequence"/>
</dbReference>
<dbReference type="EMBL" id="JACGCI010000079">
    <property type="protein sequence ID" value="KAF6747644.1"/>
    <property type="molecule type" value="Genomic_DNA"/>
</dbReference>
<protein>
    <submittedName>
        <fullName evidence="2">Uncharacterized protein</fullName>
    </submittedName>
</protein>